<dbReference type="PANTHER" id="PTHR13939">
    <property type="entry name" value="NICOTINAMIDE-NUCLEOTIDE AMIDOHYDROLASE PNCC"/>
    <property type="match status" value="1"/>
</dbReference>
<evidence type="ECO:0000259" key="1">
    <source>
        <dbReference type="SMART" id="SM00852"/>
    </source>
</evidence>
<dbReference type="Proteomes" id="UP000807785">
    <property type="component" value="Unassembled WGS sequence"/>
</dbReference>
<dbReference type="SMART" id="SM00852">
    <property type="entry name" value="MoCF_biosynth"/>
    <property type="match status" value="1"/>
</dbReference>
<protein>
    <submittedName>
        <fullName evidence="2">Competence/damage-inducible protein A</fullName>
    </submittedName>
</protein>
<proteinExistence type="predicted"/>
<feature type="domain" description="MoaB/Mog" evidence="1">
    <location>
        <begin position="4"/>
        <end position="170"/>
    </location>
</feature>
<dbReference type="AlphaFoldDB" id="A0A9D7E2B1"/>
<dbReference type="EMBL" id="JADJEV010000005">
    <property type="protein sequence ID" value="MBK6975196.1"/>
    <property type="molecule type" value="Genomic_DNA"/>
</dbReference>
<dbReference type="InterPro" id="IPR036425">
    <property type="entry name" value="MoaB/Mog-like_dom_sf"/>
</dbReference>
<gene>
    <name evidence="2" type="ORF">IPH26_20395</name>
</gene>
<evidence type="ECO:0000313" key="2">
    <source>
        <dbReference type="EMBL" id="MBK6975196.1"/>
    </source>
</evidence>
<comment type="caution">
    <text evidence="2">The sequence shown here is derived from an EMBL/GenBank/DDBJ whole genome shotgun (WGS) entry which is preliminary data.</text>
</comment>
<dbReference type="SUPFAM" id="SSF53218">
    <property type="entry name" value="Molybdenum cofactor biosynthesis proteins"/>
    <property type="match status" value="1"/>
</dbReference>
<organism evidence="2 3">
    <name type="scientific">Candidatus Methylophosphatis roskildensis</name>
    <dbReference type="NCBI Taxonomy" id="2899263"/>
    <lineage>
        <taxon>Bacteria</taxon>
        <taxon>Pseudomonadati</taxon>
        <taxon>Pseudomonadota</taxon>
        <taxon>Betaproteobacteria</taxon>
        <taxon>Nitrosomonadales</taxon>
        <taxon>Sterolibacteriaceae</taxon>
        <taxon>Candidatus Methylophosphatis</taxon>
    </lineage>
</organism>
<dbReference type="Gene3D" id="3.40.980.10">
    <property type="entry name" value="MoaB/Mog-like domain"/>
    <property type="match status" value="1"/>
</dbReference>
<dbReference type="InterPro" id="IPR050101">
    <property type="entry name" value="CinA"/>
</dbReference>
<name>A0A9D7E2B1_9PROT</name>
<dbReference type="InterPro" id="IPR001453">
    <property type="entry name" value="MoaB/Mog_dom"/>
</dbReference>
<reference evidence="2" key="1">
    <citation type="submission" date="2020-10" db="EMBL/GenBank/DDBJ databases">
        <title>Connecting structure to function with the recovery of over 1000 high-quality activated sludge metagenome-assembled genomes encoding full-length rRNA genes using long-read sequencing.</title>
        <authorList>
            <person name="Singleton C.M."/>
            <person name="Petriglieri F."/>
            <person name="Kristensen J.M."/>
            <person name="Kirkegaard R.H."/>
            <person name="Michaelsen T.Y."/>
            <person name="Andersen M.H."/>
            <person name="Karst S.M."/>
            <person name="Dueholm M.S."/>
            <person name="Nielsen P.H."/>
            <person name="Albertsen M."/>
        </authorList>
    </citation>
    <scope>NUCLEOTIDE SEQUENCE</scope>
    <source>
        <strain evidence="2">Bjer_18-Q3-R1-45_BAT3C.347</strain>
    </source>
</reference>
<evidence type="ECO:0000313" key="3">
    <source>
        <dbReference type="Proteomes" id="UP000807785"/>
    </source>
</evidence>
<accession>A0A9D7E2B1</accession>
<dbReference type="Pfam" id="PF00994">
    <property type="entry name" value="MoCF_biosynth"/>
    <property type="match status" value="1"/>
</dbReference>
<dbReference type="PANTHER" id="PTHR13939:SF0">
    <property type="entry name" value="NMN AMIDOHYDROLASE-LIKE PROTEIN YFAY"/>
    <property type="match status" value="1"/>
</dbReference>
<sequence length="256" mass="28878">MGIGAYIIGDEILSGRRPDKHFARLIDLLAARGLQLAWVSYIGDERPRLIGALRRSFAADDIVLCFGGIGATPDDHTRQAAAAALGVQLELHPEAEREIRARFADDPKCTGEMLQRRLRLGEFPAGARIIPNPFNRIPGFSVREHWFMPGFPEMAWPMIEWVLDTHYRELQHARETARESVVLYETGEGDLLDLMQAIAEKYTDATLSCLPSFGGKGVRRHIELGMSGDPREVREAMEEIRTELSRRGIEWQPFGR</sequence>
<dbReference type="CDD" id="cd00885">
    <property type="entry name" value="cinA"/>
    <property type="match status" value="1"/>
</dbReference>